<gene>
    <name evidence="2" type="ORF">GCM10009533_27050</name>
</gene>
<reference evidence="3" key="1">
    <citation type="journal article" date="2019" name="Int. J. Syst. Evol. Microbiol.">
        <title>The Global Catalogue of Microorganisms (GCM) 10K type strain sequencing project: providing services to taxonomists for standard genome sequencing and annotation.</title>
        <authorList>
            <consortium name="The Broad Institute Genomics Platform"/>
            <consortium name="The Broad Institute Genome Sequencing Center for Infectious Disease"/>
            <person name="Wu L."/>
            <person name="Ma J."/>
        </authorList>
    </citation>
    <scope>NUCLEOTIDE SEQUENCE [LARGE SCALE GENOMIC DNA]</scope>
    <source>
        <strain evidence="3">JCM 10303</strain>
    </source>
</reference>
<sequence>MRADPLTNRAHNGGMREVEIRDGSIRLGQLLKLAGVAEHGADAKALLEEGEVRVNDAVETRRGRQVGPGDLVSLGEDVIQVVGEE</sequence>
<keyword evidence="1" id="KW-0694">RNA-binding</keyword>
<dbReference type="Gene3D" id="3.10.290.10">
    <property type="entry name" value="RNA-binding S4 domain"/>
    <property type="match status" value="1"/>
</dbReference>
<name>A0ABP3MRW9_SACER</name>
<evidence type="ECO:0000313" key="2">
    <source>
        <dbReference type="EMBL" id="GAA0526319.1"/>
    </source>
</evidence>
<dbReference type="CDD" id="cd00165">
    <property type="entry name" value="S4"/>
    <property type="match status" value="1"/>
</dbReference>
<dbReference type="PROSITE" id="PS50889">
    <property type="entry name" value="S4"/>
    <property type="match status" value="1"/>
</dbReference>
<evidence type="ECO:0000313" key="3">
    <source>
        <dbReference type="Proteomes" id="UP001500729"/>
    </source>
</evidence>
<organism evidence="2 3">
    <name type="scientific">Saccharopolyspora erythraea</name>
    <name type="common">Streptomyces erythraeus</name>
    <dbReference type="NCBI Taxonomy" id="1836"/>
    <lineage>
        <taxon>Bacteria</taxon>
        <taxon>Bacillati</taxon>
        <taxon>Actinomycetota</taxon>
        <taxon>Actinomycetes</taxon>
        <taxon>Pseudonocardiales</taxon>
        <taxon>Pseudonocardiaceae</taxon>
        <taxon>Saccharopolyspora</taxon>
    </lineage>
</organism>
<dbReference type="Pfam" id="PF13275">
    <property type="entry name" value="S4_2"/>
    <property type="match status" value="1"/>
</dbReference>
<protein>
    <submittedName>
        <fullName evidence="2">RNA-binding S4 domain-containing protein</fullName>
    </submittedName>
</protein>
<dbReference type="SUPFAM" id="SSF55174">
    <property type="entry name" value="Alpha-L RNA-binding motif"/>
    <property type="match status" value="1"/>
</dbReference>
<dbReference type="InterPro" id="IPR036986">
    <property type="entry name" value="S4_RNA-bd_sf"/>
</dbReference>
<evidence type="ECO:0000256" key="1">
    <source>
        <dbReference type="PROSITE-ProRule" id="PRU00182"/>
    </source>
</evidence>
<dbReference type="EMBL" id="BAAAGS010000015">
    <property type="protein sequence ID" value="GAA0526319.1"/>
    <property type="molecule type" value="Genomic_DNA"/>
</dbReference>
<dbReference type="Proteomes" id="UP001500729">
    <property type="component" value="Unassembled WGS sequence"/>
</dbReference>
<proteinExistence type="predicted"/>
<comment type="caution">
    <text evidence="2">The sequence shown here is derived from an EMBL/GenBank/DDBJ whole genome shotgun (WGS) entry which is preliminary data.</text>
</comment>
<accession>A0ABP3MRW9</accession>
<keyword evidence="3" id="KW-1185">Reference proteome</keyword>